<organism evidence="3 4">
    <name type="scientific">Prunus dulcis</name>
    <name type="common">Almond</name>
    <name type="synonym">Amygdalus dulcis</name>
    <dbReference type="NCBI Taxonomy" id="3755"/>
    <lineage>
        <taxon>Eukaryota</taxon>
        <taxon>Viridiplantae</taxon>
        <taxon>Streptophyta</taxon>
        <taxon>Embryophyta</taxon>
        <taxon>Tracheophyta</taxon>
        <taxon>Spermatophyta</taxon>
        <taxon>Magnoliopsida</taxon>
        <taxon>eudicotyledons</taxon>
        <taxon>Gunneridae</taxon>
        <taxon>Pentapetalae</taxon>
        <taxon>rosids</taxon>
        <taxon>fabids</taxon>
        <taxon>Rosales</taxon>
        <taxon>Rosaceae</taxon>
        <taxon>Amygdaloideae</taxon>
        <taxon>Amygdaleae</taxon>
        <taxon>Prunus</taxon>
    </lineage>
</organism>
<dbReference type="Pfam" id="PF02704">
    <property type="entry name" value="GASA"/>
    <property type="match status" value="1"/>
</dbReference>
<protein>
    <submittedName>
        <fullName evidence="3">PREDICTED: gibberellin-regulated</fullName>
    </submittedName>
</protein>
<dbReference type="FunCoup" id="A0A5E4FZA9">
    <property type="interactions" value="56"/>
</dbReference>
<dbReference type="PANTHER" id="PTHR23201:SF20">
    <property type="entry name" value="GIBBERELLIN-REGULATED PROTEIN 9-LIKE"/>
    <property type="match status" value="1"/>
</dbReference>
<sequence length="192" mass="21238">MPKWWLGGDHLSLSLSLTLITGQRINSCDQTQTRVKSDRNKGGDGSKKRVFLPVAKHVDGSLPAEHSQLNACTNRTLHKMKLFTIFLITVLLLQAFAEASSFSDAANSTTKMEEGNYALVALSKKAHHLPKINCNYACSRRCRKASRKKICKRACKSCCEKCHCVPPGTYGNKKACPCYAKLKTHGNKPKCP</sequence>
<evidence type="ECO:0000313" key="4">
    <source>
        <dbReference type="Proteomes" id="UP000327085"/>
    </source>
</evidence>
<accession>A0A5E4FZA9</accession>
<dbReference type="Proteomes" id="UP000327085">
    <property type="component" value="Chromosome 8"/>
</dbReference>
<comment type="similarity">
    <text evidence="1">Belongs to the GASA family.</text>
</comment>
<name>A0A5E4FZA9_PRUDU</name>
<proteinExistence type="inferred from homology"/>
<feature type="chain" id="PRO_5023036521" evidence="2">
    <location>
        <begin position="23"/>
        <end position="192"/>
    </location>
</feature>
<keyword evidence="2" id="KW-0732">Signal</keyword>
<dbReference type="Gramene" id="VVA32698">
    <property type="protein sequence ID" value="VVA32698"/>
    <property type="gene ID" value="Prudul26B011751"/>
</dbReference>
<dbReference type="PANTHER" id="PTHR23201">
    <property type="entry name" value="EXTENSIN, PROLINE-RICH PROTEIN"/>
    <property type="match status" value="1"/>
</dbReference>
<dbReference type="EMBL" id="CABIKO010000258">
    <property type="protein sequence ID" value="VVA32698.1"/>
    <property type="molecule type" value="Genomic_DNA"/>
</dbReference>
<feature type="signal peptide" evidence="2">
    <location>
        <begin position="1"/>
        <end position="22"/>
    </location>
</feature>
<evidence type="ECO:0000256" key="2">
    <source>
        <dbReference type="SAM" id="SignalP"/>
    </source>
</evidence>
<gene>
    <name evidence="3" type="ORF">ALMOND_2B011751</name>
</gene>
<evidence type="ECO:0000313" key="3">
    <source>
        <dbReference type="EMBL" id="VVA32698.1"/>
    </source>
</evidence>
<dbReference type="InterPro" id="IPR003854">
    <property type="entry name" value="GASA"/>
</dbReference>
<reference evidence="4" key="1">
    <citation type="journal article" date="2020" name="Plant J.">
        <title>Transposons played a major role in the diversification between the closely related almond and peach genomes: results from the almond genome sequence.</title>
        <authorList>
            <person name="Alioto T."/>
            <person name="Alexiou K.G."/>
            <person name="Bardil A."/>
            <person name="Barteri F."/>
            <person name="Castanera R."/>
            <person name="Cruz F."/>
            <person name="Dhingra A."/>
            <person name="Duval H."/>
            <person name="Fernandez I Marti A."/>
            <person name="Frias L."/>
            <person name="Galan B."/>
            <person name="Garcia J.L."/>
            <person name="Howad W."/>
            <person name="Gomez-Garrido J."/>
            <person name="Gut M."/>
            <person name="Julca I."/>
            <person name="Morata J."/>
            <person name="Puigdomenech P."/>
            <person name="Ribeca P."/>
            <person name="Rubio Cabetas M.J."/>
            <person name="Vlasova A."/>
            <person name="Wirthensohn M."/>
            <person name="Garcia-Mas J."/>
            <person name="Gabaldon T."/>
            <person name="Casacuberta J.M."/>
            <person name="Arus P."/>
        </authorList>
    </citation>
    <scope>NUCLEOTIDE SEQUENCE [LARGE SCALE GENOMIC DNA]</scope>
    <source>
        <strain evidence="4">cv. Texas</strain>
    </source>
</reference>
<dbReference type="AlphaFoldDB" id="A0A5E4FZA9"/>
<dbReference type="InParanoid" id="A0A5E4FZA9"/>
<evidence type="ECO:0000256" key="1">
    <source>
        <dbReference type="ARBA" id="ARBA00010582"/>
    </source>
</evidence>